<dbReference type="EMBL" id="CP042261">
    <property type="protein sequence ID" value="QDY68581.1"/>
    <property type="molecule type" value="Genomic_DNA"/>
</dbReference>
<keyword evidence="1" id="KW-0472">Membrane</keyword>
<proteinExistence type="predicted"/>
<sequence>MDDTARHLSQYKTGRRITLIGVSVAAVWIALCLLFLLVLKAGGSWLGVLLTIAVPLGLIFFAVQTAKQAAALRAEASALRVDLARLHEEQRARALKENVDQPGPQPAAAPPVTFASTRDNGTLAPQATMQFAAEESPVVPPLPHPDLVAALHFPESQDDTEGFRALRRALKHHKTGQLVQASQDVLTLLSQDGIYMDDLTPERARPELWRRFAQGERGGSIGAVGGIRDRSSLAICSTRMREDPVFRDAAHHFLRRFDQMLCEVEPDMDDATLARLSDTRTARAFMLLGRVSGIFA</sequence>
<dbReference type="OrthoDB" id="7833467at2"/>
<dbReference type="RefSeq" id="WP_146363347.1">
    <property type="nucleotide sequence ID" value="NZ_CP042261.1"/>
</dbReference>
<evidence type="ECO:0000256" key="1">
    <source>
        <dbReference type="SAM" id="Phobius"/>
    </source>
</evidence>
<feature type="transmembrane region" description="Helical" evidence="1">
    <location>
        <begin position="17"/>
        <end position="39"/>
    </location>
</feature>
<keyword evidence="3" id="KW-1185">Reference proteome</keyword>
<gene>
    <name evidence="2" type="ORF">FPZ52_02395</name>
</gene>
<evidence type="ECO:0000313" key="2">
    <source>
        <dbReference type="EMBL" id="QDY68581.1"/>
    </source>
</evidence>
<protein>
    <submittedName>
        <fullName evidence="2">Uncharacterized protein</fullName>
    </submittedName>
</protein>
<dbReference type="KEGG" id="lit:FPZ52_02395"/>
<keyword evidence="1" id="KW-0812">Transmembrane</keyword>
<name>A0A5B8IUP1_9RHOB</name>
<feature type="transmembrane region" description="Helical" evidence="1">
    <location>
        <begin position="45"/>
        <end position="63"/>
    </location>
</feature>
<keyword evidence="1" id="KW-1133">Transmembrane helix</keyword>
<organism evidence="2 3">
    <name type="scientific">Qingshengfaniella alkalisoli</name>
    <dbReference type="NCBI Taxonomy" id="2599296"/>
    <lineage>
        <taxon>Bacteria</taxon>
        <taxon>Pseudomonadati</taxon>
        <taxon>Pseudomonadota</taxon>
        <taxon>Alphaproteobacteria</taxon>
        <taxon>Rhodobacterales</taxon>
        <taxon>Paracoccaceae</taxon>
        <taxon>Qingshengfaniella</taxon>
    </lineage>
</organism>
<reference evidence="2 3" key="1">
    <citation type="submission" date="2019-07" db="EMBL/GenBank/DDBJ databases">
        <title>Litoreibacter alkalisoli sp. nov., isolated from saline-alkaline soil.</title>
        <authorList>
            <person name="Wang S."/>
            <person name="Xu L."/>
            <person name="Xing Y.-T."/>
            <person name="Sun J.-Q."/>
        </authorList>
    </citation>
    <scope>NUCLEOTIDE SEQUENCE [LARGE SCALE GENOMIC DNA]</scope>
    <source>
        <strain evidence="2 3">LN3S51</strain>
    </source>
</reference>
<dbReference type="AlphaFoldDB" id="A0A5B8IUP1"/>
<dbReference type="Proteomes" id="UP000318483">
    <property type="component" value="Chromosome"/>
</dbReference>
<evidence type="ECO:0000313" key="3">
    <source>
        <dbReference type="Proteomes" id="UP000318483"/>
    </source>
</evidence>
<accession>A0A5B8IUP1</accession>